<gene>
    <name evidence="2" type="ORF">ODALV1_LOCUS17215</name>
</gene>
<proteinExistence type="predicted"/>
<evidence type="ECO:0000313" key="2">
    <source>
        <dbReference type="EMBL" id="CAL8116270.1"/>
    </source>
</evidence>
<sequence>MGILLLTFGLLVHVSMSNPSCNTVADCHLPPDDSDNCPAMYSKKLMCCFGQCDCCDWTGCCEQFGCAGQQGKCHNPYDGGCGEDVDC</sequence>
<accession>A0ABP1R0K9</accession>
<dbReference type="Proteomes" id="UP001642540">
    <property type="component" value="Unassembled WGS sequence"/>
</dbReference>
<keyword evidence="1" id="KW-0732">Signal</keyword>
<evidence type="ECO:0000313" key="3">
    <source>
        <dbReference type="Proteomes" id="UP001642540"/>
    </source>
</evidence>
<reference evidence="2 3" key="1">
    <citation type="submission" date="2024-08" db="EMBL/GenBank/DDBJ databases">
        <authorList>
            <person name="Cucini C."/>
            <person name="Frati F."/>
        </authorList>
    </citation>
    <scope>NUCLEOTIDE SEQUENCE [LARGE SCALE GENOMIC DNA]</scope>
</reference>
<dbReference type="EMBL" id="CAXLJM020000053">
    <property type="protein sequence ID" value="CAL8116270.1"/>
    <property type="molecule type" value="Genomic_DNA"/>
</dbReference>
<comment type="caution">
    <text evidence="2">The sequence shown here is derived from an EMBL/GenBank/DDBJ whole genome shotgun (WGS) entry which is preliminary data.</text>
</comment>
<organism evidence="2 3">
    <name type="scientific">Orchesella dallaii</name>
    <dbReference type="NCBI Taxonomy" id="48710"/>
    <lineage>
        <taxon>Eukaryota</taxon>
        <taxon>Metazoa</taxon>
        <taxon>Ecdysozoa</taxon>
        <taxon>Arthropoda</taxon>
        <taxon>Hexapoda</taxon>
        <taxon>Collembola</taxon>
        <taxon>Entomobryomorpha</taxon>
        <taxon>Entomobryoidea</taxon>
        <taxon>Orchesellidae</taxon>
        <taxon>Orchesellinae</taxon>
        <taxon>Orchesella</taxon>
    </lineage>
</organism>
<evidence type="ECO:0000256" key="1">
    <source>
        <dbReference type="SAM" id="SignalP"/>
    </source>
</evidence>
<keyword evidence="3" id="KW-1185">Reference proteome</keyword>
<feature type="chain" id="PRO_5047435700" evidence="1">
    <location>
        <begin position="18"/>
        <end position="87"/>
    </location>
</feature>
<feature type="signal peptide" evidence="1">
    <location>
        <begin position="1"/>
        <end position="17"/>
    </location>
</feature>
<protein>
    <submittedName>
        <fullName evidence="2">Uncharacterized protein</fullName>
    </submittedName>
</protein>
<name>A0ABP1R0K9_9HEXA</name>